<proteinExistence type="inferred from homology"/>
<protein>
    <submittedName>
        <fullName evidence="8">Cytochrome P450</fullName>
    </submittedName>
</protein>
<dbReference type="GeneID" id="36537733"/>
<dbReference type="RefSeq" id="XP_024678060.1">
    <property type="nucleotide sequence ID" value="XM_024830407.1"/>
</dbReference>
<evidence type="ECO:0000256" key="4">
    <source>
        <dbReference type="ARBA" id="ARBA00022723"/>
    </source>
</evidence>
<comment type="caution">
    <text evidence="8">The sequence shown here is derived from an EMBL/GenBank/DDBJ whole genome shotgun (WGS) entry which is preliminary data.</text>
</comment>
<comment type="similarity">
    <text evidence="2">Belongs to the cytochrome P450 family.</text>
</comment>
<evidence type="ECO:0000256" key="2">
    <source>
        <dbReference type="ARBA" id="ARBA00010617"/>
    </source>
</evidence>
<dbReference type="PANTHER" id="PTHR24305">
    <property type="entry name" value="CYTOCHROME P450"/>
    <property type="match status" value="1"/>
</dbReference>
<dbReference type="InterPro" id="IPR001128">
    <property type="entry name" value="Cyt_P450"/>
</dbReference>
<dbReference type="InterPro" id="IPR002403">
    <property type="entry name" value="Cyt_P450_E_grp-IV"/>
</dbReference>
<dbReference type="Gene3D" id="1.10.630.10">
    <property type="entry name" value="Cytochrome P450"/>
    <property type="match status" value="1"/>
</dbReference>
<dbReference type="OrthoDB" id="1470350at2759"/>
<dbReference type="AlphaFoldDB" id="A0A2I1BVS8"/>
<evidence type="ECO:0000256" key="7">
    <source>
        <dbReference type="ARBA" id="ARBA00023033"/>
    </source>
</evidence>
<keyword evidence="3" id="KW-0349">Heme</keyword>
<dbReference type="OMA" id="DYHPWIA"/>
<evidence type="ECO:0000313" key="8">
    <source>
        <dbReference type="EMBL" id="PKX89465.1"/>
    </source>
</evidence>
<accession>A0A2I1BVS8</accession>
<evidence type="ECO:0000256" key="1">
    <source>
        <dbReference type="ARBA" id="ARBA00001971"/>
    </source>
</evidence>
<evidence type="ECO:0000313" key="9">
    <source>
        <dbReference type="Proteomes" id="UP000234474"/>
    </source>
</evidence>
<dbReference type="GO" id="GO:0004497">
    <property type="term" value="F:monooxygenase activity"/>
    <property type="evidence" value="ECO:0007669"/>
    <property type="project" value="UniProtKB-KW"/>
</dbReference>
<dbReference type="PRINTS" id="PR00465">
    <property type="entry name" value="EP450IV"/>
</dbReference>
<keyword evidence="5" id="KW-0560">Oxidoreductase</keyword>
<dbReference type="InterPro" id="IPR050121">
    <property type="entry name" value="Cytochrome_P450_monoxygenase"/>
</dbReference>
<evidence type="ECO:0000256" key="6">
    <source>
        <dbReference type="ARBA" id="ARBA00023004"/>
    </source>
</evidence>
<reference evidence="9" key="1">
    <citation type="journal article" date="2018" name="Proc. Natl. Acad. Sci. U.S.A.">
        <title>Linking secondary metabolites to gene clusters through genome sequencing of six diverse Aspergillus species.</title>
        <authorList>
            <person name="Kaerboelling I."/>
            <person name="Vesth T.C."/>
            <person name="Frisvad J.C."/>
            <person name="Nybo J.L."/>
            <person name="Theobald S."/>
            <person name="Kuo A."/>
            <person name="Bowyer P."/>
            <person name="Matsuda Y."/>
            <person name="Mondo S."/>
            <person name="Lyhne E.K."/>
            <person name="Kogle M.E."/>
            <person name="Clum A."/>
            <person name="Lipzen A."/>
            <person name="Salamov A."/>
            <person name="Ngan C.Y."/>
            <person name="Daum C."/>
            <person name="Chiniquy J."/>
            <person name="Barry K."/>
            <person name="LaButti K."/>
            <person name="Haridas S."/>
            <person name="Simmons B.A."/>
            <person name="Magnuson J.K."/>
            <person name="Mortensen U.H."/>
            <person name="Larsen T.O."/>
            <person name="Grigoriev I.V."/>
            <person name="Baker S.E."/>
            <person name="Andersen M.R."/>
        </authorList>
    </citation>
    <scope>NUCLEOTIDE SEQUENCE [LARGE SCALE GENOMIC DNA]</scope>
    <source>
        <strain evidence="9">IBT 16806</strain>
    </source>
</reference>
<comment type="cofactor">
    <cofactor evidence="1">
        <name>heme</name>
        <dbReference type="ChEBI" id="CHEBI:30413"/>
    </cofactor>
</comment>
<dbReference type="Proteomes" id="UP000234474">
    <property type="component" value="Unassembled WGS sequence"/>
</dbReference>
<dbReference type="GO" id="GO:0005506">
    <property type="term" value="F:iron ion binding"/>
    <property type="evidence" value="ECO:0007669"/>
    <property type="project" value="InterPro"/>
</dbReference>
<evidence type="ECO:0000256" key="3">
    <source>
        <dbReference type="ARBA" id="ARBA00022617"/>
    </source>
</evidence>
<dbReference type="Pfam" id="PF00067">
    <property type="entry name" value="p450"/>
    <property type="match status" value="1"/>
</dbReference>
<dbReference type="GO" id="GO:0016705">
    <property type="term" value="F:oxidoreductase activity, acting on paired donors, with incorporation or reduction of molecular oxygen"/>
    <property type="evidence" value="ECO:0007669"/>
    <property type="project" value="InterPro"/>
</dbReference>
<keyword evidence="9" id="KW-1185">Reference proteome</keyword>
<dbReference type="InterPro" id="IPR036396">
    <property type="entry name" value="Cyt_P450_sf"/>
</dbReference>
<name>A0A2I1BVS8_ASPN1</name>
<keyword evidence="7" id="KW-0503">Monooxygenase</keyword>
<organism evidence="8 9">
    <name type="scientific">Aspergillus novofumigatus (strain IBT 16806)</name>
    <dbReference type="NCBI Taxonomy" id="1392255"/>
    <lineage>
        <taxon>Eukaryota</taxon>
        <taxon>Fungi</taxon>
        <taxon>Dikarya</taxon>
        <taxon>Ascomycota</taxon>
        <taxon>Pezizomycotina</taxon>
        <taxon>Eurotiomycetes</taxon>
        <taxon>Eurotiomycetidae</taxon>
        <taxon>Eurotiales</taxon>
        <taxon>Aspergillaceae</taxon>
        <taxon>Aspergillus</taxon>
        <taxon>Aspergillus subgen. Fumigati</taxon>
    </lineage>
</organism>
<evidence type="ECO:0000256" key="5">
    <source>
        <dbReference type="ARBA" id="ARBA00023002"/>
    </source>
</evidence>
<dbReference type="VEuPathDB" id="FungiDB:P174DRAFT_464585"/>
<keyword evidence="4" id="KW-0479">Metal-binding</keyword>
<gene>
    <name evidence="8" type="ORF">P174DRAFT_464585</name>
</gene>
<keyword evidence="6" id="KW-0408">Iron</keyword>
<dbReference type="GO" id="GO:0020037">
    <property type="term" value="F:heme binding"/>
    <property type="evidence" value="ECO:0007669"/>
    <property type="project" value="InterPro"/>
</dbReference>
<dbReference type="PANTHER" id="PTHR24305:SF210">
    <property type="entry name" value="CYTOCHROME P450 MONOOXYGENASE ASQL-RELATED"/>
    <property type="match status" value="1"/>
</dbReference>
<dbReference type="EMBL" id="MSZS01000010">
    <property type="protein sequence ID" value="PKX89465.1"/>
    <property type="molecule type" value="Genomic_DNA"/>
</dbReference>
<sequence>MAPNLLQIMPEMTIVSTAYLKIGLISILPFRSGLVIWRLLFHPLAGFPGPKLYAASYLPFVIQNQLKGKFVKDILKILEKYGPIVVPQSYGSGDRIGMLPSRLEGHRGINQTYVDLLITRLGEACEADLPVDVTRWFNYLNFDIIGELTFGDPFYSLVKSCDYHPWIAKLFSNRRAIATMLFFDNYPILRALILIFVAKHIRNRAESEELARVKTAKILALGTDARRDFSTHILRHDKDGTGMTEEEKIPNAWALLVAGSETSAMTLSGLIFQLSLNREIYDILTREIRGAFSAEEQINVKFTASLQFLRACLEETLRIYPPPGETTPRLSPGDFVHGHCVPKGSYVSLYQWATHHSPRNFIDPDSFNPQRFLPAAHPLFETRYSSIIKQHSSRFLLGLRTALKKNLAYAELHLVFARLLWKFDR</sequence>
<dbReference type="STRING" id="1392255.A0A2I1BVS8"/>
<dbReference type="SUPFAM" id="SSF48264">
    <property type="entry name" value="Cytochrome P450"/>
    <property type="match status" value="1"/>
</dbReference>